<evidence type="ECO:0000313" key="3">
    <source>
        <dbReference type="EMBL" id="CAI8043158.1"/>
    </source>
</evidence>
<evidence type="ECO:0000256" key="2">
    <source>
        <dbReference type="SAM" id="SignalP"/>
    </source>
</evidence>
<evidence type="ECO:0000256" key="1">
    <source>
        <dbReference type="SAM" id="MobiDB-lite"/>
    </source>
</evidence>
<feature type="signal peptide" evidence="2">
    <location>
        <begin position="1"/>
        <end position="25"/>
    </location>
</feature>
<protein>
    <submittedName>
        <fullName evidence="3">Uncharacterized protein</fullName>
    </submittedName>
</protein>
<proteinExistence type="predicted"/>
<dbReference type="Proteomes" id="UP001174909">
    <property type="component" value="Unassembled WGS sequence"/>
</dbReference>
<feature type="compositionally biased region" description="Basic and acidic residues" evidence="1">
    <location>
        <begin position="150"/>
        <end position="166"/>
    </location>
</feature>
<gene>
    <name evidence="3" type="ORF">GBAR_LOCUS23946</name>
</gene>
<reference evidence="3" key="1">
    <citation type="submission" date="2023-03" db="EMBL/GenBank/DDBJ databases">
        <authorList>
            <person name="Steffen K."/>
            <person name="Cardenas P."/>
        </authorList>
    </citation>
    <scope>NUCLEOTIDE SEQUENCE</scope>
</reference>
<feature type="compositionally biased region" description="Low complexity" evidence="1">
    <location>
        <begin position="167"/>
        <end position="177"/>
    </location>
</feature>
<dbReference type="EMBL" id="CASHTH010003306">
    <property type="protein sequence ID" value="CAI8043158.1"/>
    <property type="molecule type" value="Genomic_DNA"/>
</dbReference>
<keyword evidence="2" id="KW-0732">Signal</keyword>
<sequence length="177" mass="19621">MESSTFSSSYLAALLLSLLAVLAFSANGCIEDHPETVRVTAGEWANFSCTINCSKTSLRWRLVSPVMEEINERFYPARRLAKEWGKKEITIQSVTEPSDSKDYESVTVRILASSRMNGAVIQCGAISFRGNVSDLYSRFAVLQVEPGPQAREEHTTQESTGREETTRTTTVPPTTPH</sequence>
<comment type="caution">
    <text evidence="3">The sequence shown here is derived from an EMBL/GenBank/DDBJ whole genome shotgun (WGS) entry which is preliminary data.</text>
</comment>
<organism evidence="3 4">
    <name type="scientific">Geodia barretti</name>
    <name type="common">Barrett's horny sponge</name>
    <dbReference type="NCBI Taxonomy" id="519541"/>
    <lineage>
        <taxon>Eukaryota</taxon>
        <taxon>Metazoa</taxon>
        <taxon>Porifera</taxon>
        <taxon>Demospongiae</taxon>
        <taxon>Heteroscleromorpha</taxon>
        <taxon>Tetractinellida</taxon>
        <taxon>Astrophorina</taxon>
        <taxon>Geodiidae</taxon>
        <taxon>Geodia</taxon>
    </lineage>
</organism>
<dbReference type="AlphaFoldDB" id="A0AA35T8Z0"/>
<accession>A0AA35T8Z0</accession>
<feature type="region of interest" description="Disordered" evidence="1">
    <location>
        <begin position="146"/>
        <end position="177"/>
    </location>
</feature>
<keyword evidence="4" id="KW-1185">Reference proteome</keyword>
<evidence type="ECO:0000313" key="4">
    <source>
        <dbReference type="Proteomes" id="UP001174909"/>
    </source>
</evidence>
<feature type="chain" id="PRO_5041449504" evidence="2">
    <location>
        <begin position="26"/>
        <end position="177"/>
    </location>
</feature>
<name>A0AA35T8Z0_GEOBA</name>